<gene>
    <name evidence="17" type="ORF">FYJ58_03565</name>
</gene>
<dbReference type="GO" id="GO:0005737">
    <property type="term" value="C:cytoplasm"/>
    <property type="evidence" value="ECO:0007669"/>
    <property type="project" value="UniProtKB-SubCell"/>
</dbReference>
<dbReference type="InterPro" id="IPR011712">
    <property type="entry name" value="Sig_transdc_His_kin_sub3_dim/P"/>
</dbReference>
<evidence type="ECO:0000256" key="13">
    <source>
        <dbReference type="ARBA" id="ARBA00023014"/>
    </source>
</evidence>
<dbReference type="AlphaFoldDB" id="A0A6L5XWI5"/>
<dbReference type="GO" id="GO:0000155">
    <property type="term" value="F:phosphorelay sensor kinase activity"/>
    <property type="evidence" value="ECO:0007669"/>
    <property type="project" value="InterPro"/>
</dbReference>
<dbReference type="GO" id="GO:0046872">
    <property type="term" value="F:metal ion binding"/>
    <property type="evidence" value="ECO:0007669"/>
    <property type="project" value="UniProtKB-KW"/>
</dbReference>
<dbReference type="InterPro" id="IPR005467">
    <property type="entry name" value="His_kinase_dom"/>
</dbReference>
<comment type="cofactor">
    <cofactor evidence="2">
        <name>[4Fe-4S] cluster</name>
        <dbReference type="ChEBI" id="CHEBI:49883"/>
    </cofactor>
</comment>
<evidence type="ECO:0000256" key="7">
    <source>
        <dbReference type="ARBA" id="ARBA00022490"/>
    </source>
</evidence>
<feature type="domain" description="Histidine kinase" evidence="16">
    <location>
        <begin position="149"/>
        <end position="344"/>
    </location>
</feature>
<name>A0A6L5XWI5_9FIRM</name>
<dbReference type="InterPro" id="IPR036890">
    <property type="entry name" value="HATPase_C_sf"/>
</dbReference>
<dbReference type="PANTHER" id="PTHR24421">
    <property type="entry name" value="NITRATE/NITRITE SENSOR PROTEIN NARX-RELATED"/>
    <property type="match status" value="1"/>
</dbReference>
<dbReference type="GO" id="GO:0016020">
    <property type="term" value="C:membrane"/>
    <property type="evidence" value="ECO:0007669"/>
    <property type="project" value="InterPro"/>
</dbReference>
<keyword evidence="7" id="KW-0963">Cytoplasm</keyword>
<dbReference type="GO" id="GO:0046983">
    <property type="term" value="F:protein dimerization activity"/>
    <property type="evidence" value="ECO:0007669"/>
    <property type="project" value="InterPro"/>
</dbReference>
<evidence type="ECO:0000256" key="10">
    <source>
        <dbReference type="ARBA" id="ARBA00022777"/>
    </source>
</evidence>
<evidence type="ECO:0000256" key="9">
    <source>
        <dbReference type="ARBA" id="ARBA00022723"/>
    </source>
</evidence>
<keyword evidence="6" id="KW-0004">4Fe-4S</keyword>
<comment type="caution">
    <text evidence="17">The sequence shown here is derived from an EMBL/GenBank/DDBJ whole genome shotgun (WGS) entry which is preliminary data.</text>
</comment>
<evidence type="ECO:0000256" key="14">
    <source>
        <dbReference type="ARBA" id="ARBA00024827"/>
    </source>
</evidence>
<keyword evidence="8" id="KW-0808">Transferase</keyword>
<evidence type="ECO:0000256" key="2">
    <source>
        <dbReference type="ARBA" id="ARBA00001966"/>
    </source>
</evidence>
<dbReference type="PRINTS" id="PR00344">
    <property type="entry name" value="BCTRLSENSOR"/>
</dbReference>
<dbReference type="CDD" id="cd16917">
    <property type="entry name" value="HATPase_UhpB-NarQ-NarX-like"/>
    <property type="match status" value="1"/>
</dbReference>
<evidence type="ECO:0000256" key="1">
    <source>
        <dbReference type="ARBA" id="ARBA00000085"/>
    </source>
</evidence>
<evidence type="ECO:0000256" key="8">
    <source>
        <dbReference type="ARBA" id="ARBA00022679"/>
    </source>
</evidence>
<dbReference type="SUPFAM" id="SSF55874">
    <property type="entry name" value="ATPase domain of HSP90 chaperone/DNA topoisomerase II/histidine kinase"/>
    <property type="match status" value="1"/>
</dbReference>
<dbReference type="EC" id="2.7.13.3" evidence="4"/>
<evidence type="ECO:0000256" key="15">
    <source>
        <dbReference type="ARBA" id="ARBA00030800"/>
    </source>
</evidence>
<dbReference type="PROSITE" id="PS50109">
    <property type="entry name" value="HIS_KIN"/>
    <property type="match status" value="1"/>
</dbReference>
<dbReference type="InterPro" id="IPR003594">
    <property type="entry name" value="HATPase_dom"/>
</dbReference>
<reference evidence="17 18" key="1">
    <citation type="submission" date="2019-08" db="EMBL/GenBank/DDBJ databases">
        <title>In-depth cultivation of the pig gut microbiome towards novel bacterial diversity and tailored functional studies.</title>
        <authorList>
            <person name="Wylensek D."/>
            <person name="Hitch T.C.A."/>
            <person name="Clavel T."/>
        </authorList>
    </citation>
    <scope>NUCLEOTIDE SEQUENCE [LARGE SCALE GENOMIC DNA]</scope>
    <source>
        <strain evidence="17 18">WCA-693-APC-MOT-I</strain>
    </source>
</reference>
<dbReference type="RefSeq" id="WP_154517320.1">
    <property type="nucleotide sequence ID" value="NZ_VUMT01000003.1"/>
</dbReference>
<keyword evidence="13" id="KW-0411">Iron-sulfur</keyword>
<evidence type="ECO:0000313" key="17">
    <source>
        <dbReference type="EMBL" id="MSS62954.1"/>
    </source>
</evidence>
<proteinExistence type="predicted"/>
<keyword evidence="18" id="KW-1185">Reference proteome</keyword>
<dbReference type="Pfam" id="PF02518">
    <property type="entry name" value="HATPase_c"/>
    <property type="match status" value="1"/>
</dbReference>
<keyword evidence="10 17" id="KW-0418">Kinase</keyword>
<evidence type="ECO:0000256" key="6">
    <source>
        <dbReference type="ARBA" id="ARBA00022485"/>
    </source>
</evidence>
<keyword evidence="9" id="KW-0479">Metal-binding</keyword>
<dbReference type="EMBL" id="VUMT01000003">
    <property type="protein sequence ID" value="MSS62954.1"/>
    <property type="molecule type" value="Genomic_DNA"/>
</dbReference>
<evidence type="ECO:0000256" key="5">
    <source>
        <dbReference type="ARBA" id="ARBA00017322"/>
    </source>
</evidence>
<dbReference type="Proteomes" id="UP000482209">
    <property type="component" value="Unassembled WGS sequence"/>
</dbReference>
<keyword evidence="11" id="KW-0408">Iron</keyword>
<dbReference type="Gene3D" id="1.20.5.1930">
    <property type="match status" value="1"/>
</dbReference>
<comment type="function">
    <text evidence="14">Member of the two-component regulatory system NreB/NreC involved in the control of dissimilatory nitrate/nitrite reduction in response to oxygen. NreB functions as a direct oxygen sensor histidine kinase which is autophosphorylated, in the absence of oxygen, probably at the conserved histidine residue, and transfers its phosphate group probably to a conserved aspartate residue of NreC. NreB/NreC activates the expression of the nitrate (narGHJI) and nitrite (nir) reductase operons, as well as the putative nitrate transporter gene narT.</text>
</comment>
<evidence type="ECO:0000256" key="4">
    <source>
        <dbReference type="ARBA" id="ARBA00012438"/>
    </source>
</evidence>
<keyword evidence="12" id="KW-0902">Two-component regulatory system</keyword>
<comment type="subcellular location">
    <subcellularLocation>
        <location evidence="3">Cytoplasm</location>
    </subcellularLocation>
</comment>
<dbReference type="Pfam" id="PF07730">
    <property type="entry name" value="HisKA_3"/>
    <property type="match status" value="1"/>
</dbReference>
<dbReference type="PANTHER" id="PTHR24421:SF55">
    <property type="entry name" value="SENSOR HISTIDINE KINASE YDFH"/>
    <property type="match status" value="1"/>
</dbReference>
<evidence type="ECO:0000256" key="12">
    <source>
        <dbReference type="ARBA" id="ARBA00023012"/>
    </source>
</evidence>
<dbReference type="InterPro" id="IPR004358">
    <property type="entry name" value="Sig_transdc_His_kin-like_C"/>
</dbReference>
<organism evidence="17 18">
    <name type="scientific">Velocimicrobium porci</name>
    <dbReference type="NCBI Taxonomy" id="2606634"/>
    <lineage>
        <taxon>Bacteria</taxon>
        <taxon>Bacillati</taxon>
        <taxon>Bacillota</taxon>
        <taxon>Clostridia</taxon>
        <taxon>Lachnospirales</taxon>
        <taxon>Lachnospiraceae</taxon>
        <taxon>Velocimicrobium</taxon>
    </lineage>
</organism>
<dbReference type="SMART" id="SM00387">
    <property type="entry name" value="HATPase_c"/>
    <property type="match status" value="1"/>
</dbReference>
<dbReference type="GO" id="GO:0051539">
    <property type="term" value="F:4 iron, 4 sulfur cluster binding"/>
    <property type="evidence" value="ECO:0007669"/>
    <property type="project" value="UniProtKB-KW"/>
</dbReference>
<evidence type="ECO:0000256" key="11">
    <source>
        <dbReference type="ARBA" id="ARBA00023004"/>
    </source>
</evidence>
<comment type="catalytic activity">
    <reaction evidence="1">
        <text>ATP + protein L-histidine = ADP + protein N-phospho-L-histidine.</text>
        <dbReference type="EC" id="2.7.13.3"/>
    </reaction>
</comment>
<evidence type="ECO:0000256" key="3">
    <source>
        <dbReference type="ARBA" id="ARBA00004496"/>
    </source>
</evidence>
<sequence length="351" mass="40885">MSENKHEILGFLSELLSEIYEEQNHLREEMQLYNQKIFSLNQKVKKLGTDEESNECMFSGTAETNIEKKEEYSSQIEILQIKIFDMQERVIALQKRVDNVKKLSTIVDEVGIKQEEDKNTRTNVLNDKLRLLETQELERKRISMELHDTTVQNLTTLIHKTELCTKLMDIDVIRAKLELQTMTSTIRETINELRGIIYDLRPMSIDDLGLVTTLERFIKQMEIENPDGIPIRLVVHQQEVKVLPVINLTLFRIIQEAYNNTRKHAKAGHFDITITYDKDEIELEISDDGIGFQLALLQKENKTNNRNFGLSIMKERVDLLTGTMEVMSEQENGTKILIKVPIIKEEEYDTN</sequence>
<dbReference type="InterPro" id="IPR050482">
    <property type="entry name" value="Sensor_HK_TwoCompSys"/>
</dbReference>
<dbReference type="Gene3D" id="3.30.565.10">
    <property type="entry name" value="Histidine kinase-like ATPase, C-terminal domain"/>
    <property type="match status" value="1"/>
</dbReference>
<protein>
    <recommendedName>
        <fullName evidence="5">Oxygen sensor histidine kinase NreB</fullName>
        <ecNumber evidence="4">2.7.13.3</ecNumber>
    </recommendedName>
    <alternativeName>
        <fullName evidence="15">Nitrogen regulation protein B</fullName>
    </alternativeName>
</protein>
<evidence type="ECO:0000259" key="16">
    <source>
        <dbReference type="PROSITE" id="PS50109"/>
    </source>
</evidence>
<evidence type="ECO:0000313" key="18">
    <source>
        <dbReference type="Proteomes" id="UP000482209"/>
    </source>
</evidence>
<accession>A0A6L5XWI5</accession>